<name>A0ABM7XG14_9BACT</name>
<sequence length="241" mass="24044">MTLHLRSLVALAAIAAAAALYPRSALAADAERSVVCKDGTTAQGGRGACSGHGGVDKAATKAQEKAAKAQDKAAKAQEKAERKAKQADEKAGRAEEKAREKGDEARARGESKAAEATVICKDGATSRGGRGACRGHGGVDRAATARAQTGAVPSPAQTPAAVTPPPVVPPPAPAERTTRAPPAPTTGAAPAAPTTGGTGAAPDPAKGPPTARCKDGSFSYAKHHTGACSRHGGVAEWLDKQ</sequence>
<feature type="compositionally biased region" description="Low complexity" evidence="1">
    <location>
        <begin position="185"/>
        <end position="211"/>
    </location>
</feature>
<proteinExistence type="predicted"/>
<feature type="compositionally biased region" description="Low complexity" evidence="1">
    <location>
        <begin position="151"/>
        <end position="161"/>
    </location>
</feature>
<feature type="chain" id="PRO_5045942633" description="DUF3761 domain-containing protein" evidence="2">
    <location>
        <begin position="28"/>
        <end position="241"/>
    </location>
</feature>
<feature type="region of interest" description="Disordered" evidence="1">
    <location>
        <begin position="66"/>
        <end position="241"/>
    </location>
</feature>
<feature type="compositionally biased region" description="Gly residues" evidence="1">
    <location>
        <begin position="126"/>
        <end position="136"/>
    </location>
</feature>
<feature type="compositionally biased region" description="Basic and acidic residues" evidence="1">
    <location>
        <begin position="66"/>
        <end position="113"/>
    </location>
</feature>
<feature type="signal peptide" evidence="2">
    <location>
        <begin position="1"/>
        <end position="27"/>
    </location>
</feature>
<dbReference type="EMBL" id="AP025592">
    <property type="protein sequence ID" value="BDG10835.1"/>
    <property type="molecule type" value="Genomic_DNA"/>
</dbReference>
<dbReference type="InterPro" id="IPR022236">
    <property type="entry name" value="DUF3761"/>
</dbReference>
<evidence type="ECO:0000256" key="1">
    <source>
        <dbReference type="SAM" id="MobiDB-lite"/>
    </source>
</evidence>
<evidence type="ECO:0000313" key="3">
    <source>
        <dbReference type="EMBL" id="BDG10835.1"/>
    </source>
</evidence>
<evidence type="ECO:0008006" key="5">
    <source>
        <dbReference type="Google" id="ProtNLM"/>
    </source>
</evidence>
<evidence type="ECO:0000313" key="4">
    <source>
        <dbReference type="Proteomes" id="UP001162734"/>
    </source>
</evidence>
<keyword evidence="2" id="KW-0732">Signal</keyword>
<gene>
    <name evidence="3" type="ORF">AMPC_39480</name>
</gene>
<dbReference type="Pfam" id="PF12587">
    <property type="entry name" value="DUF3761"/>
    <property type="match status" value="1"/>
</dbReference>
<dbReference type="Proteomes" id="UP001162734">
    <property type="component" value="Chromosome"/>
</dbReference>
<accession>A0ABM7XG14</accession>
<feature type="compositionally biased region" description="Pro residues" evidence="1">
    <location>
        <begin position="162"/>
        <end position="173"/>
    </location>
</feature>
<evidence type="ECO:0000256" key="2">
    <source>
        <dbReference type="SAM" id="SignalP"/>
    </source>
</evidence>
<protein>
    <recommendedName>
        <fullName evidence="5">DUF3761 domain-containing protein</fullName>
    </recommendedName>
</protein>
<dbReference type="RefSeq" id="WP_263009626.1">
    <property type="nucleotide sequence ID" value="NZ_AP025592.1"/>
</dbReference>
<reference evidence="4" key="1">
    <citation type="journal article" date="2022" name="Int. J. Syst. Evol. Microbiol.">
        <title>Anaeromyxobacter oryzae sp. nov., Anaeromyxobacter diazotrophicus sp. nov. and Anaeromyxobacter paludicola sp. nov., isolated from paddy soils.</title>
        <authorList>
            <person name="Itoh H."/>
            <person name="Xu Z."/>
            <person name="Mise K."/>
            <person name="Masuda Y."/>
            <person name="Ushijima N."/>
            <person name="Hayakawa C."/>
            <person name="Shiratori Y."/>
            <person name="Senoo K."/>
        </authorList>
    </citation>
    <scope>NUCLEOTIDE SEQUENCE [LARGE SCALE GENOMIC DNA]</scope>
    <source>
        <strain evidence="4">Red630</strain>
    </source>
</reference>
<organism evidence="3 4">
    <name type="scientific">Anaeromyxobacter paludicola</name>
    <dbReference type="NCBI Taxonomy" id="2918171"/>
    <lineage>
        <taxon>Bacteria</taxon>
        <taxon>Pseudomonadati</taxon>
        <taxon>Myxococcota</taxon>
        <taxon>Myxococcia</taxon>
        <taxon>Myxococcales</taxon>
        <taxon>Cystobacterineae</taxon>
        <taxon>Anaeromyxobacteraceae</taxon>
        <taxon>Anaeromyxobacter</taxon>
    </lineage>
</organism>
<keyword evidence="4" id="KW-1185">Reference proteome</keyword>